<dbReference type="GO" id="GO:0005576">
    <property type="term" value="C:extracellular region"/>
    <property type="evidence" value="ECO:0007669"/>
    <property type="project" value="UniProtKB-SubCell"/>
</dbReference>
<reference evidence="8 9" key="1">
    <citation type="submission" date="2015-07" db="EMBL/GenBank/DDBJ databases">
        <authorList>
            <person name="Noorani M."/>
        </authorList>
    </citation>
    <scope>NUCLEOTIDE SEQUENCE [LARGE SCALE GENOMIC DNA]</scope>
    <source>
        <strain evidence="8 9">KCTC 42284</strain>
    </source>
</reference>
<evidence type="ECO:0000256" key="7">
    <source>
        <dbReference type="ARBA" id="ARBA00023237"/>
    </source>
</evidence>
<protein>
    <submittedName>
        <fullName evidence="8">Uncharacterized protein</fullName>
    </submittedName>
</protein>
<dbReference type="PANTHER" id="PTHR11319:SF35">
    <property type="entry name" value="OUTER MEMBRANE PROTEIN PMPC-RELATED"/>
    <property type="match status" value="1"/>
</dbReference>
<dbReference type="RefSeq" id="WP_049726489.1">
    <property type="nucleotide sequence ID" value="NZ_CP012154.1"/>
</dbReference>
<dbReference type="KEGG" id="wma:WM2015_2612"/>
<sequence>MSRKYSSSAKYEFKQSIQPKIAPLTTAVAGALAAGSLQAATITVTTLNDGNPDGGCELRSALAAASANIAFGDCPAGDDGADTIVFAGGLSGTIQLDAANAIAGFEYGADYSSLPIGDDVTIDGDNRITVRGTGNGRVFETKYDTDPSGFRAVDVTFSNITISNGGGETRGGGIYSRARYLTLSNTTLDTNAASISGGGLHHQPYFTGQDKVVQILNSTITGNFTTANAAGGGGGGVYANMSFGGLTLVASSNFSNNFATGGNGGGLNVLSQDYSSMILKYNTFSNNRAKYAGQGNGGAVFADVTYADPGSGDQVNLYDNVFDGNQAQGQGGGLYLIEEDANYQSAEILLTNNNFYMNEADSGGGGAFIEVTFGAGTLEEPRKSVTMEQNTFDSNVSNGPGGGLRLNLGELVTSTISESNVFSNTSQAGNGGGIYVDATDTRVYVSQSTFTGNRAQAGAGGGLQATLPGSSFGIEYSQFYSNRAESGCGGALRMSSTATEVGVGRSIFYENYASNCGGGISLFVPSLQNAVVEVKYNEITNNVAAGNGSVGGGGIFAELGTDTTLFLKNSTISGNQATGAVGGGVHFNGNMTAELKYATVANNTSNGDGGGVFNGAATCNISDTILAGNTGNATLYQDLRGSTYCEVTDSLVAGAKYSQFTNVSGNLLNINPQLGPLDNNGGPTFTHALLPGSPAIDAGTAGTFVPDTDQRGPGFPRVVGAGLDMGAYEVFSDSIFNDRFEQP</sequence>
<evidence type="ECO:0000256" key="5">
    <source>
        <dbReference type="ARBA" id="ARBA00022729"/>
    </source>
</evidence>
<dbReference type="STRING" id="1579979.WM2015_2612"/>
<organism evidence="8 9">
    <name type="scientific">Wenzhouxiangella marina</name>
    <dbReference type="NCBI Taxonomy" id="1579979"/>
    <lineage>
        <taxon>Bacteria</taxon>
        <taxon>Pseudomonadati</taxon>
        <taxon>Pseudomonadota</taxon>
        <taxon>Gammaproteobacteria</taxon>
        <taxon>Chromatiales</taxon>
        <taxon>Wenzhouxiangellaceae</taxon>
        <taxon>Wenzhouxiangella</taxon>
    </lineage>
</organism>
<dbReference type="Gene3D" id="2.160.20.10">
    <property type="entry name" value="Single-stranded right-handed beta-helix, Pectin lyase-like"/>
    <property type="match status" value="2"/>
</dbReference>
<evidence type="ECO:0000256" key="4">
    <source>
        <dbReference type="ARBA" id="ARBA00022525"/>
    </source>
</evidence>
<dbReference type="AlphaFoldDB" id="A0A0K0XZ70"/>
<dbReference type="InterPro" id="IPR012334">
    <property type="entry name" value="Pectin_lyas_fold"/>
</dbReference>
<dbReference type="InterPro" id="IPR059226">
    <property type="entry name" value="Choice_anch_Q_dom"/>
</dbReference>
<keyword evidence="6" id="KW-0472">Membrane</keyword>
<accession>A0A0K0XZ70</accession>
<dbReference type="InterPro" id="IPR006626">
    <property type="entry name" value="PbH1"/>
</dbReference>
<dbReference type="PANTHER" id="PTHR11319">
    <property type="entry name" value="G PROTEIN-COUPLED RECEPTOR-RELATED"/>
    <property type="match status" value="1"/>
</dbReference>
<evidence type="ECO:0000256" key="1">
    <source>
        <dbReference type="ARBA" id="ARBA00004196"/>
    </source>
</evidence>
<dbReference type="EMBL" id="CP012154">
    <property type="protein sequence ID" value="AKS42970.1"/>
    <property type="molecule type" value="Genomic_DNA"/>
</dbReference>
<evidence type="ECO:0000256" key="2">
    <source>
        <dbReference type="ARBA" id="ARBA00004442"/>
    </source>
</evidence>
<dbReference type="InterPro" id="IPR011050">
    <property type="entry name" value="Pectin_lyase_fold/virulence"/>
</dbReference>
<keyword evidence="4" id="KW-0964">Secreted</keyword>
<comment type="subcellular location">
    <subcellularLocation>
        <location evidence="1">Cell envelope</location>
    </subcellularLocation>
    <subcellularLocation>
        <location evidence="2">Cell outer membrane</location>
    </subcellularLocation>
    <subcellularLocation>
        <location evidence="3">Secreted</location>
    </subcellularLocation>
</comment>
<dbReference type="NCBIfam" id="NF041518">
    <property type="entry name" value="choice_anch_Q"/>
    <property type="match status" value="1"/>
</dbReference>
<dbReference type="SMART" id="SM00710">
    <property type="entry name" value="PbH1"/>
    <property type="match status" value="9"/>
</dbReference>
<evidence type="ECO:0000313" key="8">
    <source>
        <dbReference type="EMBL" id="AKS42970.1"/>
    </source>
</evidence>
<evidence type="ECO:0000256" key="6">
    <source>
        <dbReference type="ARBA" id="ARBA00023136"/>
    </source>
</evidence>
<dbReference type="SUPFAM" id="SSF51126">
    <property type="entry name" value="Pectin lyase-like"/>
    <property type="match status" value="2"/>
</dbReference>
<dbReference type="OrthoDB" id="5762010at2"/>
<gene>
    <name evidence="8" type="ORF">WM2015_2612</name>
</gene>
<dbReference type="Proteomes" id="UP000066624">
    <property type="component" value="Chromosome"/>
</dbReference>
<name>A0A0K0XZ70_9GAMM</name>
<keyword evidence="7" id="KW-0998">Cell outer membrane</keyword>
<dbReference type="GO" id="GO:0009279">
    <property type="term" value="C:cell outer membrane"/>
    <property type="evidence" value="ECO:0007669"/>
    <property type="project" value="UniProtKB-SubCell"/>
</dbReference>
<keyword evidence="5" id="KW-0732">Signal</keyword>
<keyword evidence="9" id="KW-1185">Reference proteome</keyword>
<evidence type="ECO:0000313" key="9">
    <source>
        <dbReference type="Proteomes" id="UP000066624"/>
    </source>
</evidence>
<evidence type="ECO:0000256" key="3">
    <source>
        <dbReference type="ARBA" id="ARBA00004613"/>
    </source>
</evidence>
<dbReference type="Pfam" id="PF02415">
    <property type="entry name" value="Chlam_PMP"/>
    <property type="match status" value="1"/>
</dbReference>
<dbReference type="InterPro" id="IPR003368">
    <property type="entry name" value="POMP_repeat"/>
</dbReference>
<proteinExistence type="predicted"/>